<protein>
    <submittedName>
        <fullName evidence="2">Uncharacterized protein</fullName>
    </submittedName>
</protein>
<comment type="caution">
    <text evidence="2">The sequence shown here is derived from an EMBL/GenBank/DDBJ whole genome shotgun (WGS) entry which is preliminary data.</text>
</comment>
<proteinExistence type="predicted"/>
<dbReference type="EMBL" id="MU855528">
    <property type="protein sequence ID" value="KAK3902167.1"/>
    <property type="molecule type" value="Genomic_DNA"/>
</dbReference>
<evidence type="ECO:0000313" key="2">
    <source>
        <dbReference type="EMBL" id="KAK3902167.1"/>
    </source>
</evidence>
<reference evidence="2" key="2">
    <citation type="submission" date="2023-05" db="EMBL/GenBank/DDBJ databases">
        <authorList>
            <consortium name="Lawrence Berkeley National Laboratory"/>
            <person name="Steindorff A."/>
            <person name="Hensen N."/>
            <person name="Bonometti L."/>
            <person name="Westerberg I."/>
            <person name="Brannstrom I.O."/>
            <person name="Guillou S."/>
            <person name="Cros-Aarteil S."/>
            <person name="Calhoun S."/>
            <person name="Haridas S."/>
            <person name="Kuo A."/>
            <person name="Mondo S."/>
            <person name="Pangilinan J."/>
            <person name="Riley R."/>
            <person name="Labutti K."/>
            <person name="Andreopoulos B."/>
            <person name="Lipzen A."/>
            <person name="Chen C."/>
            <person name="Yanf M."/>
            <person name="Daum C."/>
            <person name="Ng V."/>
            <person name="Clum A."/>
            <person name="Ohm R."/>
            <person name="Martin F."/>
            <person name="Silar P."/>
            <person name="Natvig D."/>
            <person name="Lalanne C."/>
            <person name="Gautier V."/>
            <person name="Ament-Velasquez S.L."/>
            <person name="Kruys A."/>
            <person name="Hutchinson M.I."/>
            <person name="Powell A.J."/>
            <person name="Barry K."/>
            <person name="Miller A.N."/>
            <person name="Grigoriev I.V."/>
            <person name="Debuchy R."/>
            <person name="Gladieux P."/>
            <person name="Thoren M.H."/>
            <person name="Johannesson H."/>
        </authorList>
    </citation>
    <scope>NUCLEOTIDE SEQUENCE</scope>
    <source>
        <strain evidence="2">CBS 103.79</strain>
    </source>
</reference>
<evidence type="ECO:0000256" key="1">
    <source>
        <dbReference type="SAM" id="MobiDB-lite"/>
    </source>
</evidence>
<gene>
    <name evidence="2" type="ORF">C8A05DRAFT_34138</name>
</gene>
<dbReference type="AlphaFoldDB" id="A0AAN6MJR4"/>
<sequence>MASYLDSGAANRPPAHPALRDRGMKKACRGGSASAIRLAVRLGARLDEPGTSVASIRALIWLVTQGRDAPDLLPLFFPSGPNAPLLARQLSQELRDEALLALLEGYNSPFSSQAVEEYIGFAGALLDAGASPDLLRGSRVYPTSALSAAVKTLSPDLVR</sequence>
<dbReference type="Proteomes" id="UP001303889">
    <property type="component" value="Unassembled WGS sequence"/>
</dbReference>
<accession>A0AAN6MJR4</accession>
<organism evidence="2 3">
    <name type="scientific">Staphylotrichum tortipilum</name>
    <dbReference type="NCBI Taxonomy" id="2831512"/>
    <lineage>
        <taxon>Eukaryota</taxon>
        <taxon>Fungi</taxon>
        <taxon>Dikarya</taxon>
        <taxon>Ascomycota</taxon>
        <taxon>Pezizomycotina</taxon>
        <taxon>Sordariomycetes</taxon>
        <taxon>Sordariomycetidae</taxon>
        <taxon>Sordariales</taxon>
        <taxon>Chaetomiaceae</taxon>
        <taxon>Staphylotrichum</taxon>
    </lineage>
</organism>
<name>A0AAN6MJR4_9PEZI</name>
<feature type="region of interest" description="Disordered" evidence="1">
    <location>
        <begin position="1"/>
        <end position="24"/>
    </location>
</feature>
<reference evidence="2" key="1">
    <citation type="journal article" date="2023" name="Mol. Phylogenet. Evol.">
        <title>Genome-scale phylogeny and comparative genomics of the fungal order Sordariales.</title>
        <authorList>
            <person name="Hensen N."/>
            <person name="Bonometti L."/>
            <person name="Westerberg I."/>
            <person name="Brannstrom I.O."/>
            <person name="Guillou S."/>
            <person name="Cros-Aarteil S."/>
            <person name="Calhoun S."/>
            <person name="Haridas S."/>
            <person name="Kuo A."/>
            <person name="Mondo S."/>
            <person name="Pangilinan J."/>
            <person name="Riley R."/>
            <person name="LaButti K."/>
            <person name="Andreopoulos B."/>
            <person name="Lipzen A."/>
            <person name="Chen C."/>
            <person name="Yan M."/>
            <person name="Daum C."/>
            <person name="Ng V."/>
            <person name="Clum A."/>
            <person name="Steindorff A."/>
            <person name="Ohm R.A."/>
            <person name="Martin F."/>
            <person name="Silar P."/>
            <person name="Natvig D.O."/>
            <person name="Lalanne C."/>
            <person name="Gautier V."/>
            <person name="Ament-Velasquez S.L."/>
            <person name="Kruys A."/>
            <person name="Hutchinson M.I."/>
            <person name="Powell A.J."/>
            <person name="Barry K."/>
            <person name="Miller A.N."/>
            <person name="Grigoriev I.V."/>
            <person name="Debuchy R."/>
            <person name="Gladieux P."/>
            <person name="Hiltunen Thoren M."/>
            <person name="Johannesson H."/>
        </authorList>
    </citation>
    <scope>NUCLEOTIDE SEQUENCE</scope>
    <source>
        <strain evidence="2">CBS 103.79</strain>
    </source>
</reference>
<keyword evidence="3" id="KW-1185">Reference proteome</keyword>
<evidence type="ECO:0000313" key="3">
    <source>
        <dbReference type="Proteomes" id="UP001303889"/>
    </source>
</evidence>